<protein>
    <submittedName>
        <fullName evidence="1">Uncharacterized protein</fullName>
    </submittedName>
</protein>
<name>B8IHR1_METNO</name>
<evidence type="ECO:0000313" key="2">
    <source>
        <dbReference type="Proteomes" id="UP000008207"/>
    </source>
</evidence>
<dbReference type="EMBL" id="CP001349">
    <property type="protein sequence ID" value="ACL55949.1"/>
    <property type="molecule type" value="Genomic_DNA"/>
</dbReference>
<dbReference type="STRING" id="460265.Mnod_0931"/>
<dbReference type="RefSeq" id="WP_015927648.1">
    <property type="nucleotide sequence ID" value="NC_011894.1"/>
</dbReference>
<dbReference type="HOGENOM" id="CLU_2274059_0_0_5"/>
<accession>B8IHR1</accession>
<dbReference type="Proteomes" id="UP000008207">
    <property type="component" value="Chromosome"/>
</dbReference>
<dbReference type="AlphaFoldDB" id="B8IHR1"/>
<dbReference type="KEGG" id="mno:Mnod_0931"/>
<reference evidence="1 2" key="1">
    <citation type="submission" date="2009-01" db="EMBL/GenBank/DDBJ databases">
        <title>Complete sequence of chromosome of Methylobacterium nodulans ORS 2060.</title>
        <authorList>
            <consortium name="US DOE Joint Genome Institute"/>
            <person name="Lucas S."/>
            <person name="Copeland A."/>
            <person name="Lapidus A."/>
            <person name="Glavina del Rio T."/>
            <person name="Dalin E."/>
            <person name="Tice H."/>
            <person name="Bruce D."/>
            <person name="Goodwin L."/>
            <person name="Pitluck S."/>
            <person name="Sims D."/>
            <person name="Brettin T."/>
            <person name="Detter J.C."/>
            <person name="Han C."/>
            <person name="Larimer F."/>
            <person name="Land M."/>
            <person name="Hauser L."/>
            <person name="Kyrpides N."/>
            <person name="Ivanova N."/>
            <person name="Marx C.J."/>
            <person name="Richardson P."/>
        </authorList>
    </citation>
    <scope>NUCLEOTIDE SEQUENCE [LARGE SCALE GENOMIC DNA]</scope>
    <source>
        <strain evidence="2">LMG 21967 / CNCM I-2342 / ORS 2060</strain>
    </source>
</reference>
<gene>
    <name evidence="1" type="ordered locus">Mnod_0931</name>
</gene>
<organism evidence="1 2">
    <name type="scientific">Methylobacterium nodulans (strain LMG 21967 / CNCM I-2342 / ORS 2060)</name>
    <dbReference type="NCBI Taxonomy" id="460265"/>
    <lineage>
        <taxon>Bacteria</taxon>
        <taxon>Pseudomonadati</taxon>
        <taxon>Pseudomonadota</taxon>
        <taxon>Alphaproteobacteria</taxon>
        <taxon>Hyphomicrobiales</taxon>
        <taxon>Methylobacteriaceae</taxon>
        <taxon>Methylobacterium</taxon>
    </lineage>
</organism>
<sequence>MMRIFVTCNDQPLRFEPPDERPQNEFEGRMETMAAEGFEDLAQAMAYAHMHVGYAIGGSDIPVHLNLDQSDFVSPPNVSFQESGEGIWEMKIGPLLYVAKLR</sequence>
<evidence type="ECO:0000313" key="1">
    <source>
        <dbReference type="EMBL" id="ACL55949.1"/>
    </source>
</evidence>
<proteinExistence type="predicted"/>
<keyword evidence="2" id="KW-1185">Reference proteome</keyword>